<sequence>MSQHGLGTTFMFGIDSIILFLGIGLCAAALLGVASWAGQTLMSLTGTNQAHQESTRWMREAIRLRASNKSVKSNAGAWNGYRDFIVTKMVRECVNTVSVYLAPEDGKPIPGFKPGQHITLKFQPKGKSKPLIRCYSLSGAPGNPYYRVTVKHVADRGGDKGPGVVSTIVNFGTRVGHRIPIKAPSGHFYLDEQSDDVAVLLAGGIGITPMVSMLDHLLATNPNRSVVLIHGVRNSEEQQFKEYLGEKAAENANVHVINCYSRPQPDDIKGVDYQVQGFVSIDLLKAIIPGENCQFYLCGPPAFMESLHSGLEEWGIDASRIKYEQFGPSTIKKSTAGNETKHDSPDPVSFLESNEVALWNSSFESLLELAEANDIPIESGCRAGSCGTCETAIVSGKVRYTTGDKVSCNPGCCLPCIAVPDGALELEV</sequence>
<dbReference type="InterPro" id="IPR006058">
    <property type="entry name" value="2Fe2S_fd_BS"/>
</dbReference>
<keyword evidence="10" id="KW-0521">NADP</keyword>
<dbReference type="Pfam" id="PF00175">
    <property type="entry name" value="NAD_binding_1"/>
    <property type="match status" value="1"/>
</dbReference>
<dbReference type="STRING" id="980251.GCA_001642875_02219"/>
<comment type="catalytic activity">
    <reaction evidence="15">
        <text>2 nitric oxide + NADH + 2 O2 = 2 nitrate + NAD(+) + H(+)</text>
        <dbReference type="Rhea" id="RHEA:19469"/>
        <dbReference type="ChEBI" id="CHEBI:15378"/>
        <dbReference type="ChEBI" id="CHEBI:15379"/>
        <dbReference type="ChEBI" id="CHEBI:16480"/>
        <dbReference type="ChEBI" id="CHEBI:17632"/>
        <dbReference type="ChEBI" id="CHEBI:57540"/>
        <dbReference type="ChEBI" id="CHEBI:57945"/>
        <dbReference type="EC" id="1.14.12.17"/>
    </reaction>
</comment>
<evidence type="ECO:0000256" key="10">
    <source>
        <dbReference type="ARBA" id="ARBA00022857"/>
    </source>
</evidence>
<keyword evidence="17" id="KW-0812">Transmembrane</keyword>
<evidence type="ECO:0000256" key="14">
    <source>
        <dbReference type="ARBA" id="ARBA00023027"/>
    </source>
</evidence>
<keyword evidence="8" id="KW-0479">Metal-binding</keyword>
<evidence type="ECO:0000256" key="12">
    <source>
        <dbReference type="ARBA" id="ARBA00023004"/>
    </source>
</evidence>
<keyword evidence="17" id="KW-0472">Membrane</keyword>
<dbReference type="InterPro" id="IPR050415">
    <property type="entry name" value="MRET"/>
</dbReference>
<name>A0A5B9PPC3_9BACT</name>
<dbReference type="InterPro" id="IPR039261">
    <property type="entry name" value="FNR_nucleotide-bd"/>
</dbReference>
<evidence type="ECO:0000256" key="6">
    <source>
        <dbReference type="ARBA" id="ARBA00022630"/>
    </source>
</evidence>
<dbReference type="Pfam" id="PF00970">
    <property type="entry name" value="FAD_binding_6"/>
    <property type="match status" value="1"/>
</dbReference>
<evidence type="ECO:0000256" key="15">
    <source>
        <dbReference type="ARBA" id="ARBA00048649"/>
    </source>
</evidence>
<dbReference type="PRINTS" id="PR00371">
    <property type="entry name" value="FPNCR"/>
</dbReference>
<comment type="cofactor">
    <cofactor evidence="1">
        <name>heme b</name>
        <dbReference type="ChEBI" id="CHEBI:60344"/>
    </cofactor>
</comment>
<evidence type="ECO:0000256" key="9">
    <source>
        <dbReference type="ARBA" id="ARBA00022827"/>
    </source>
</evidence>
<dbReference type="PANTHER" id="PTHR47354:SF8">
    <property type="entry name" value="1,2-PHENYLACETYL-COA EPOXIDASE, SUBUNIT E"/>
    <property type="match status" value="1"/>
</dbReference>
<dbReference type="AlphaFoldDB" id="A0A5B9PPC3"/>
<dbReference type="Pfam" id="PF00111">
    <property type="entry name" value="Fer2"/>
    <property type="match status" value="1"/>
</dbReference>
<evidence type="ECO:0000256" key="2">
    <source>
        <dbReference type="ARBA" id="ARBA00001974"/>
    </source>
</evidence>
<dbReference type="InterPro" id="IPR001709">
    <property type="entry name" value="Flavoprot_Pyr_Nucl_cyt_Rdtase"/>
</dbReference>
<dbReference type="PANTHER" id="PTHR47354">
    <property type="entry name" value="NADH OXIDOREDUCTASE HCR"/>
    <property type="match status" value="1"/>
</dbReference>
<keyword evidence="7" id="KW-0001">2Fe-2S</keyword>
<dbReference type="InterPro" id="IPR008333">
    <property type="entry name" value="Cbr1-like_FAD-bd_dom"/>
</dbReference>
<evidence type="ECO:0000256" key="11">
    <source>
        <dbReference type="ARBA" id="ARBA00023002"/>
    </source>
</evidence>
<accession>A0A5B9PPC3</accession>
<organism evidence="20 21">
    <name type="scientific">Mariniblastus fucicola</name>
    <dbReference type="NCBI Taxonomy" id="980251"/>
    <lineage>
        <taxon>Bacteria</taxon>
        <taxon>Pseudomonadati</taxon>
        <taxon>Planctomycetota</taxon>
        <taxon>Planctomycetia</taxon>
        <taxon>Pirellulales</taxon>
        <taxon>Pirellulaceae</taxon>
        <taxon>Mariniblastus</taxon>
    </lineage>
</organism>
<protein>
    <recommendedName>
        <fullName evidence="4">nitric oxide dioxygenase</fullName>
        <ecNumber evidence="4">1.14.12.17</ecNumber>
    </recommendedName>
</protein>
<keyword evidence="11 20" id="KW-0560">Oxidoreductase</keyword>
<dbReference type="InterPro" id="IPR036010">
    <property type="entry name" value="2Fe-2S_ferredoxin-like_sf"/>
</dbReference>
<dbReference type="PROSITE" id="PS00197">
    <property type="entry name" value="2FE2S_FER_1"/>
    <property type="match status" value="1"/>
</dbReference>
<comment type="catalytic activity">
    <reaction evidence="16">
        <text>2 nitric oxide + NADPH + 2 O2 = 2 nitrate + NADP(+) + H(+)</text>
        <dbReference type="Rhea" id="RHEA:19465"/>
        <dbReference type="ChEBI" id="CHEBI:15378"/>
        <dbReference type="ChEBI" id="CHEBI:15379"/>
        <dbReference type="ChEBI" id="CHEBI:16480"/>
        <dbReference type="ChEBI" id="CHEBI:17632"/>
        <dbReference type="ChEBI" id="CHEBI:57783"/>
        <dbReference type="ChEBI" id="CHEBI:58349"/>
        <dbReference type="EC" id="1.14.12.17"/>
    </reaction>
</comment>
<keyword evidence="13" id="KW-0411">Iron-sulfur</keyword>
<keyword evidence="12" id="KW-0408">Iron</keyword>
<feature type="transmembrane region" description="Helical" evidence="17">
    <location>
        <begin position="12"/>
        <end position="37"/>
    </location>
</feature>
<dbReference type="GO" id="GO:0046872">
    <property type="term" value="F:metal ion binding"/>
    <property type="evidence" value="ECO:0007669"/>
    <property type="project" value="UniProtKB-KW"/>
</dbReference>
<dbReference type="Gene3D" id="3.40.50.80">
    <property type="entry name" value="Nucleotide-binding domain of ferredoxin-NADP reductase (FNR) module"/>
    <property type="match status" value="1"/>
</dbReference>
<evidence type="ECO:0000259" key="18">
    <source>
        <dbReference type="PROSITE" id="PS51085"/>
    </source>
</evidence>
<dbReference type="SUPFAM" id="SSF52343">
    <property type="entry name" value="Ferredoxin reductase-like, C-terminal NADP-linked domain"/>
    <property type="match status" value="1"/>
</dbReference>
<dbReference type="SUPFAM" id="SSF63380">
    <property type="entry name" value="Riboflavin synthase domain-like"/>
    <property type="match status" value="1"/>
</dbReference>
<dbReference type="InterPro" id="IPR001433">
    <property type="entry name" value="OxRdtase_FAD/NAD-bd"/>
</dbReference>
<keyword evidence="6" id="KW-0285">Flavoprotein</keyword>
<dbReference type="PROSITE" id="PS51085">
    <property type="entry name" value="2FE2S_FER_2"/>
    <property type="match status" value="1"/>
</dbReference>
<dbReference type="CDD" id="cd00207">
    <property type="entry name" value="fer2"/>
    <property type="match status" value="1"/>
</dbReference>
<dbReference type="GO" id="GO:0050660">
    <property type="term" value="F:flavin adenine dinucleotide binding"/>
    <property type="evidence" value="ECO:0007669"/>
    <property type="project" value="TreeGrafter"/>
</dbReference>
<dbReference type="OrthoDB" id="9801223at2"/>
<dbReference type="PROSITE" id="PS51384">
    <property type="entry name" value="FAD_FR"/>
    <property type="match status" value="1"/>
</dbReference>
<evidence type="ECO:0000256" key="7">
    <source>
        <dbReference type="ARBA" id="ARBA00022714"/>
    </source>
</evidence>
<dbReference type="Proteomes" id="UP000322214">
    <property type="component" value="Chromosome"/>
</dbReference>
<evidence type="ECO:0000256" key="3">
    <source>
        <dbReference type="ARBA" id="ARBA00006401"/>
    </source>
</evidence>
<evidence type="ECO:0000256" key="16">
    <source>
        <dbReference type="ARBA" id="ARBA00049433"/>
    </source>
</evidence>
<keyword evidence="14" id="KW-0520">NAD</keyword>
<comment type="similarity">
    <text evidence="3">In the C-terminal section; belongs to the flavoprotein pyridine nucleotide cytochrome reductase family.</text>
</comment>
<dbReference type="RefSeq" id="WP_084417132.1">
    <property type="nucleotide sequence ID" value="NZ_CP042912.1"/>
</dbReference>
<dbReference type="PRINTS" id="PR00406">
    <property type="entry name" value="CYTB5RDTASE"/>
</dbReference>
<dbReference type="CDD" id="cd06184">
    <property type="entry name" value="flavohem_like_fad_nad_binding"/>
    <property type="match status" value="1"/>
</dbReference>
<dbReference type="Gene3D" id="3.10.20.30">
    <property type="match status" value="1"/>
</dbReference>
<evidence type="ECO:0000259" key="19">
    <source>
        <dbReference type="PROSITE" id="PS51384"/>
    </source>
</evidence>
<dbReference type="InterPro" id="IPR001041">
    <property type="entry name" value="2Fe-2S_ferredoxin-type"/>
</dbReference>
<dbReference type="InterPro" id="IPR017938">
    <property type="entry name" value="Riboflavin_synthase-like_b-brl"/>
</dbReference>
<evidence type="ECO:0000256" key="17">
    <source>
        <dbReference type="SAM" id="Phobius"/>
    </source>
</evidence>
<dbReference type="GO" id="GO:0051537">
    <property type="term" value="F:2 iron, 2 sulfur cluster binding"/>
    <property type="evidence" value="ECO:0007669"/>
    <property type="project" value="UniProtKB-KW"/>
</dbReference>
<dbReference type="EMBL" id="CP042912">
    <property type="protein sequence ID" value="QEG24113.1"/>
    <property type="molecule type" value="Genomic_DNA"/>
</dbReference>
<evidence type="ECO:0000256" key="1">
    <source>
        <dbReference type="ARBA" id="ARBA00001970"/>
    </source>
</evidence>
<keyword evidence="5" id="KW-0349">Heme</keyword>
<evidence type="ECO:0000313" key="21">
    <source>
        <dbReference type="Proteomes" id="UP000322214"/>
    </source>
</evidence>
<feature type="domain" description="FAD-binding FR-type" evidence="19">
    <location>
        <begin position="79"/>
        <end position="191"/>
    </location>
</feature>
<evidence type="ECO:0000256" key="8">
    <source>
        <dbReference type="ARBA" id="ARBA00022723"/>
    </source>
</evidence>
<dbReference type="InterPro" id="IPR012675">
    <property type="entry name" value="Beta-grasp_dom_sf"/>
</dbReference>
<dbReference type="InterPro" id="IPR017927">
    <property type="entry name" value="FAD-bd_FR_type"/>
</dbReference>
<keyword evidence="21" id="KW-1185">Reference proteome</keyword>
<feature type="domain" description="2Fe-2S ferredoxin-type" evidence="18">
    <location>
        <begin position="346"/>
        <end position="428"/>
    </location>
</feature>
<dbReference type="FunFam" id="3.40.50.80:FF:000010">
    <property type="entry name" value="Flavohemoprotein"/>
    <property type="match status" value="1"/>
</dbReference>
<evidence type="ECO:0000256" key="4">
    <source>
        <dbReference type="ARBA" id="ARBA00012229"/>
    </source>
</evidence>
<dbReference type="KEGG" id="mff:MFFC18_40290"/>
<proteinExistence type="inferred from homology"/>
<dbReference type="EC" id="1.14.12.17" evidence="4"/>
<comment type="cofactor">
    <cofactor evidence="2">
        <name>FAD</name>
        <dbReference type="ChEBI" id="CHEBI:57692"/>
    </cofactor>
</comment>
<dbReference type="SUPFAM" id="SSF54292">
    <property type="entry name" value="2Fe-2S ferredoxin-like"/>
    <property type="match status" value="1"/>
</dbReference>
<evidence type="ECO:0000313" key="20">
    <source>
        <dbReference type="EMBL" id="QEG24113.1"/>
    </source>
</evidence>
<evidence type="ECO:0000256" key="13">
    <source>
        <dbReference type="ARBA" id="ARBA00023014"/>
    </source>
</evidence>
<keyword evidence="17" id="KW-1133">Transmembrane helix</keyword>
<dbReference type="Gene3D" id="2.40.30.10">
    <property type="entry name" value="Translation factors"/>
    <property type="match status" value="1"/>
</dbReference>
<evidence type="ECO:0000256" key="5">
    <source>
        <dbReference type="ARBA" id="ARBA00022617"/>
    </source>
</evidence>
<dbReference type="GO" id="GO:0008941">
    <property type="term" value="F:nitric oxide dioxygenase NAD(P)H activity"/>
    <property type="evidence" value="ECO:0007669"/>
    <property type="project" value="UniProtKB-EC"/>
</dbReference>
<gene>
    <name evidence="20" type="primary">hmp</name>
    <name evidence="20" type="ORF">MFFC18_40290</name>
</gene>
<reference evidence="20 21" key="1">
    <citation type="submission" date="2019-08" db="EMBL/GenBank/DDBJ databases">
        <title>Deep-cultivation of Planctomycetes and their phenomic and genomic characterization uncovers novel biology.</title>
        <authorList>
            <person name="Wiegand S."/>
            <person name="Jogler M."/>
            <person name="Boedeker C."/>
            <person name="Pinto D."/>
            <person name="Vollmers J."/>
            <person name="Rivas-Marin E."/>
            <person name="Kohn T."/>
            <person name="Peeters S.H."/>
            <person name="Heuer A."/>
            <person name="Rast P."/>
            <person name="Oberbeckmann S."/>
            <person name="Bunk B."/>
            <person name="Jeske O."/>
            <person name="Meyerdierks A."/>
            <person name="Storesund J.E."/>
            <person name="Kallscheuer N."/>
            <person name="Luecker S."/>
            <person name="Lage O.M."/>
            <person name="Pohl T."/>
            <person name="Merkel B.J."/>
            <person name="Hornburger P."/>
            <person name="Mueller R.-W."/>
            <person name="Bruemmer F."/>
            <person name="Labrenz M."/>
            <person name="Spormann A.M."/>
            <person name="Op den Camp H."/>
            <person name="Overmann J."/>
            <person name="Amann R."/>
            <person name="Jetten M.S.M."/>
            <person name="Mascher T."/>
            <person name="Medema M.H."/>
            <person name="Devos D.P."/>
            <person name="Kaster A.-K."/>
            <person name="Ovreas L."/>
            <person name="Rohde M."/>
            <person name="Galperin M.Y."/>
            <person name="Jogler C."/>
        </authorList>
    </citation>
    <scope>NUCLEOTIDE SEQUENCE [LARGE SCALE GENOMIC DNA]</scope>
    <source>
        <strain evidence="20 21">FC18</strain>
    </source>
</reference>
<keyword evidence="9" id="KW-0274">FAD</keyword>